<dbReference type="GO" id="GO:0005737">
    <property type="term" value="C:cytoplasm"/>
    <property type="evidence" value="ECO:0007669"/>
    <property type="project" value="TreeGrafter"/>
</dbReference>
<feature type="domain" description="NAD(P)-binding" evidence="15">
    <location>
        <begin position="9"/>
        <end position="310"/>
    </location>
</feature>
<evidence type="ECO:0000256" key="7">
    <source>
        <dbReference type="ARBA" id="ARBA00022793"/>
    </source>
</evidence>
<evidence type="ECO:0000256" key="4">
    <source>
        <dbReference type="ARBA" id="ARBA00007505"/>
    </source>
</evidence>
<keyword evidence="12" id="KW-0472">Membrane</keyword>
<dbReference type="RefSeq" id="WP_021245161.1">
    <property type="nucleotide sequence ID" value="NZ_JACIIY010000016.1"/>
</dbReference>
<evidence type="ECO:0000313" key="17">
    <source>
        <dbReference type="Proteomes" id="UP000316624"/>
    </source>
</evidence>
<comment type="caution">
    <text evidence="16">The sequence shown here is derived from an EMBL/GenBank/DDBJ whole genome shotgun (WGS) entry which is preliminary data.</text>
</comment>
<gene>
    <name evidence="16" type="ORF">IQ35_03176</name>
</gene>
<dbReference type="GO" id="GO:0070403">
    <property type="term" value="F:NAD+ binding"/>
    <property type="evidence" value="ECO:0007669"/>
    <property type="project" value="InterPro"/>
</dbReference>
<dbReference type="EMBL" id="VLKK01000015">
    <property type="protein sequence ID" value="TWH91490.1"/>
    <property type="molecule type" value="Genomic_DNA"/>
</dbReference>
<evidence type="ECO:0000256" key="1">
    <source>
        <dbReference type="ARBA" id="ARBA00001911"/>
    </source>
</evidence>
<evidence type="ECO:0000256" key="9">
    <source>
        <dbReference type="ARBA" id="ARBA00022989"/>
    </source>
</evidence>
<comment type="similarity">
    <text evidence="4">Belongs to the NAD(P)-dependent epimerase/dehydratase family. UDP-glucuronic acid decarboxylase subfamily.</text>
</comment>
<evidence type="ECO:0000256" key="6">
    <source>
        <dbReference type="ARBA" id="ARBA00022692"/>
    </source>
</evidence>
<reference evidence="16 17" key="1">
    <citation type="journal article" date="2015" name="Stand. Genomic Sci.">
        <title>Genomic Encyclopedia of Bacterial and Archaeal Type Strains, Phase III: the genomes of soil and plant-associated and newly described type strains.</title>
        <authorList>
            <person name="Whitman W.B."/>
            <person name="Woyke T."/>
            <person name="Klenk H.P."/>
            <person name="Zhou Y."/>
            <person name="Lilburn T.G."/>
            <person name="Beck B.J."/>
            <person name="De Vos P."/>
            <person name="Vandamme P."/>
            <person name="Eisen J.A."/>
            <person name="Garrity G."/>
            <person name="Hugenholtz P."/>
            <person name="Kyrpides N.C."/>
        </authorList>
    </citation>
    <scope>NUCLEOTIDE SEQUENCE [LARGE SCALE GENOMIC DNA]</scope>
    <source>
        <strain evidence="16 17">CGMCC 1.7748</strain>
    </source>
</reference>
<dbReference type="InterPro" id="IPR016040">
    <property type="entry name" value="NAD(P)-bd_dom"/>
</dbReference>
<organism evidence="16 17">
    <name type="scientific">Sphingobium wenxiniae (strain DSM 21828 / CGMCC 1.7748 / JZ-1)</name>
    <dbReference type="NCBI Taxonomy" id="595605"/>
    <lineage>
        <taxon>Bacteria</taxon>
        <taxon>Pseudomonadati</taxon>
        <taxon>Pseudomonadota</taxon>
        <taxon>Alphaproteobacteria</taxon>
        <taxon>Sphingomonadales</taxon>
        <taxon>Sphingomonadaceae</taxon>
        <taxon>Sphingobium</taxon>
    </lineage>
</organism>
<dbReference type="InterPro" id="IPR036291">
    <property type="entry name" value="NAD(P)-bd_dom_sf"/>
</dbReference>
<dbReference type="SUPFAM" id="SSF51735">
    <property type="entry name" value="NAD(P)-binding Rossmann-fold domains"/>
    <property type="match status" value="1"/>
</dbReference>
<comment type="subcellular location">
    <subcellularLocation>
        <location evidence="2">Golgi apparatus</location>
        <location evidence="2">Golgi stack membrane</location>
        <topology evidence="2">Single-pass type II membrane protein</topology>
    </subcellularLocation>
</comment>
<keyword evidence="14" id="KW-0456">Lyase</keyword>
<dbReference type="Gene3D" id="3.40.50.720">
    <property type="entry name" value="NAD(P)-binding Rossmann-like Domain"/>
    <property type="match status" value="1"/>
</dbReference>
<evidence type="ECO:0000256" key="12">
    <source>
        <dbReference type="ARBA" id="ARBA00023136"/>
    </source>
</evidence>
<keyword evidence="17" id="KW-1185">Reference proteome</keyword>
<evidence type="ECO:0000256" key="11">
    <source>
        <dbReference type="ARBA" id="ARBA00023034"/>
    </source>
</evidence>
<dbReference type="EC" id="4.1.1.35" evidence="5"/>
<comment type="pathway">
    <text evidence="3">Nucleotide-sugar biosynthesis; UDP-alpha-D-xylose biosynthesis; UDP-alpha-D-xylose from UDP-alpha-D-glucuronate: step 1/1.</text>
</comment>
<dbReference type="GO" id="GO:0033320">
    <property type="term" value="P:UDP-D-xylose biosynthetic process"/>
    <property type="evidence" value="ECO:0007669"/>
    <property type="project" value="UniProtKB-UniPathway"/>
</dbReference>
<keyword evidence="7" id="KW-0210">Decarboxylase</keyword>
<evidence type="ECO:0000259" key="15">
    <source>
        <dbReference type="Pfam" id="PF16363"/>
    </source>
</evidence>
<evidence type="ECO:0000256" key="10">
    <source>
        <dbReference type="ARBA" id="ARBA00023027"/>
    </source>
</evidence>
<accession>A0A562K7U6</accession>
<evidence type="ECO:0000256" key="3">
    <source>
        <dbReference type="ARBA" id="ARBA00005100"/>
    </source>
</evidence>
<dbReference type="Pfam" id="PF16363">
    <property type="entry name" value="GDP_Man_Dehyd"/>
    <property type="match status" value="1"/>
</dbReference>
<keyword evidence="6" id="KW-0812">Transmembrane</keyword>
<keyword evidence="8" id="KW-0735">Signal-anchor</keyword>
<evidence type="ECO:0000313" key="16">
    <source>
        <dbReference type="EMBL" id="TWH91490.1"/>
    </source>
</evidence>
<keyword evidence="10" id="KW-0520">NAD</keyword>
<evidence type="ECO:0000256" key="13">
    <source>
        <dbReference type="ARBA" id="ARBA00023180"/>
    </source>
</evidence>
<evidence type="ECO:0000256" key="2">
    <source>
        <dbReference type="ARBA" id="ARBA00004447"/>
    </source>
</evidence>
<comment type="cofactor">
    <cofactor evidence="1">
        <name>NAD(+)</name>
        <dbReference type="ChEBI" id="CHEBI:57540"/>
    </cofactor>
</comment>
<evidence type="ECO:0000256" key="8">
    <source>
        <dbReference type="ARBA" id="ARBA00022968"/>
    </source>
</evidence>
<dbReference type="PANTHER" id="PTHR43078">
    <property type="entry name" value="UDP-GLUCURONIC ACID DECARBOXYLASE-RELATED"/>
    <property type="match status" value="1"/>
</dbReference>
<evidence type="ECO:0000256" key="14">
    <source>
        <dbReference type="ARBA" id="ARBA00023239"/>
    </source>
</evidence>
<keyword evidence="13" id="KW-0325">Glycoprotein</keyword>
<name>A0A562K7U6_SPHWJ</name>
<sequence length="347" mass="38846">MKDRQDVALVAGGAGFIGSHLCRALLDKGFEVICMDNLQTSRAINLERLESERAFTFFRADIVDPLPDAVTRRRDISRIYNLACAASPPQYQVDPEHTMLTNVVGTDRLLRLAEQNGARFLLTSTSEVYGDPETHPQREDYRGWVNCTGPRACYDEGKRAAEAIAFDFARLERAEVRVARIFNTYGPNMHPDDGRVISNLLCQALSGEDITIYGDGSQTRSFCFVSDMVDGLIRLMEVDMPDSKPVNLGNPEEYTILELVERIVAETGTTSAVIHRPLPVDDPRRRRPDIRRARTLLDWEPRILLDEGLRVTCDFFAEEICARHAEHGGARAGLLLSSPLRTPLAAE</sequence>
<proteinExistence type="inferred from homology"/>
<dbReference type="InterPro" id="IPR044516">
    <property type="entry name" value="UXS-like"/>
</dbReference>
<dbReference type="AlphaFoldDB" id="A0A562K7U6"/>
<dbReference type="Proteomes" id="UP000316624">
    <property type="component" value="Unassembled WGS sequence"/>
</dbReference>
<evidence type="ECO:0000256" key="5">
    <source>
        <dbReference type="ARBA" id="ARBA00012290"/>
    </source>
</evidence>
<dbReference type="PANTHER" id="PTHR43078:SF6">
    <property type="entry name" value="UDP-GLUCURONIC ACID DECARBOXYLASE 1"/>
    <property type="match status" value="1"/>
</dbReference>
<protein>
    <recommendedName>
        <fullName evidence="5">UDP-glucuronate decarboxylase</fullName>
        <ecNumber evidence="5">4.1.1.35</ecNumber>
    </recommendedName>
</protein>
<dbReference type="FunFam" id="3.40.50.720:FF:000065">
    <property type="entry name" value="UDP-glucuronic acid decarboxylase 1"/>
    <property type="match status" value="1"/>
</dbReference>
<dbReference type="GO" id="GO:0048040">
    <property type="term" value="F:UDP-glucuronate decarboxylase activity"/>
    <property type="evidence" value="ECO:0007669"/>
    <property type="project" value="UniProtKB-EC"/>
</dbReference>
<dbReference type="GO" id="GO:0042732">
    <property type="term" value="P:D-xylose metabolic process"/>
    <property type="evidence" value="ECO:0007669"/>
    <property type="project" value="InterPro"/>
</dbReference>
<keyword evidence="9" id="KW-1133">Transmembrane helix</keyword>
<keyword evidence="11" id="KW-0333">Golgi apparatus</keyword>
<dbReference type="UniPathway" id="UPA00796">
    <property type="reaction ID" value="UER00771"/>
</dbReference>